<dbReference type="CDD" id="cd00112">
    <property type="entry name" value="LDLa"/>
    <property type="match status" value="1"/>
</dbReference>
<dbReference type="InterPro" id="IPR003591">
    <property type="entry name" value="Leu-rich_rpt_typical-subtyp"/>
</dbReference>
<dbReference type="InterPro" id="IPR050328">
    <property type="entry name" value="Dev_Immune_Receptor"/>
</dbReference>
<dbReference type="PROSITE" id="PS51450">
    <property type="entry name" value="LRR"/>
    <property type="match status" value="2"/>
</dbReference>
<reference evidence="6" key="1">
    <citation type="submission" date="2014-12" db="EMBL/GenBank/DDBJ databases">
        <title>Insight into the proteome of Arion vulgaris.</title>
        <authorList>
            <person name="Aradska J."/>
            <person name="Bulat T."/>
            <person name="Smidak R."/>
            <person name="Sarate P."/>
            <person name="Gangsoo J."/>
            <person name="Sialana F."/>
            <person name="Bilban M."/>
            <person name="Lubec G."/>
        </authorList>
    </citation>
    <scope>NUCLEOTIDE SEQUENCE</scope>
    <source>
        <tissue evidence="6">Skin</tissue>
    </source>
</reference>
<dbReference type="AlphaFoldDB" id="A0A0B6Z9T9"/>
<dbReference type="PROSITE" id="PS50068">
    <property type="entry name" value="LDLRA_2"/>
    <property type="match status" value="1"/>
</dbReference>
<keyword evidence="4 5" id="KW-1015">Disulfide bond</keyword>
<feature type="non-terminal residue" evidence="6">
    <location>
        <position position="1"/>
    </location>
</feature>
<dbReference type="Gene3D" id="4.10.400.10">
    <property type="entry name" value="Low-density Lipoprotein Receptor"/>
    <property type="match status" value="1"/>
</dbReference>
<dbReference type="EMBL" id="HACG01018428">
    <property type="protein sequence ID" value="CEK65293.1"/>
    <property type="molecule type" value="Transcribed_RNA"/>
</dbReference>
<accession>A0A0B6Z9T9</accession>
<dbReference type="InterPro" id="IPR001611">
    <property type="entry name" value="Leu-rich_rpt"/>
</dbReference>
<evidence type="ECO:0000256" key="3">
    <source>
        <dbReference type="ARBA" id="ARBA00022737"/>
    </source>
</evidence>
<dbReference type="GO" id="GO:0005615">
    <property type="term" value="C:extracellular space"/>
    <property type="evidence" value="ECO:0007669"/>
    <property type="project" value="TreeGrafter"/>
</dbReference>
<dbReference type="SUPFAM" id="SSF57424">
    <property type="entry name" value="LDL receptor-like module"/>
    <property type="match status" value="1"/>
</dbReference>
<protein>
    <recommendedName>
        <fullName evidence="7">LRRNT domain-containing protein</fullName>
    </recommendedName>
</protein>
<keyword evidence="2" id="KW-0732">Signal</keyword>
<organism evidence="6">
    <name type="scientific">Arion vulgaris</name>
    <dbReference type="NCBI Taxonomy" id="1028688"/>
    <lineage>
        <taxon>Eukaryota</taxon>
        <taxon>Metazoa</taxon>
        <taxon>Spiralia</taxon>
        <taxon>Lophotrochozoa</taxon>
        <taxon>Mollusca</taxon>
        <taxon>Gastropoda</taxon>
        <taxon>Heterobranchia</taxon>
        <taxon>Euthyneura</taxon>
        <taxon>Panpulmonata</taxon>
        <taxon>Eupulmonata</taxon>
        <taxon>Stylommatophora</taxon>
        <taxon>Helicina</taxon>
        <taxon>Arionoidea</taxon>
        <taxon>Arionidae</taxon>
        <taxon>Arion</taxon>
    </lineage>
</organism>
<evidence type="ECO:0000256" key="4">
    <source>
        <dbReference type="ARBA" id="ARBA00023157"/>
    </source>
</evidence>
<dbReference type="Pfam" id="PF00057">
    <property type="entry name" value="Ldl_recept_a"/>
    <property type="match status" value="1"/>
</dbReference>
<dbReference type="PANTHER" id="PTHR24373">
    <property type="entry name" value="SLIT RELATED LEUCINE-RICH REPEAT NEURONAL PROTEIN"/>
    <property type="match status" value="1"/>
</dbReference>
<dbReference type="PROSITE" id="PS01209">
    <property type="entry name" value="LDLRA_1"/>
    <property type="match status" value="1"/>
</dbReference>
<keyword evidence="1" id="KW-0433">Leucine-rich repeat</keyword>
<dbReference type="InterPro" id="IPR032675">
    <property type="entry name" value="LRR_dom_sf"/>
</dbReference>
<feature type="disulfide bond" evidence="5">
    <location>
        <begin position="11"/>
        <end position="29"/>
    </location>
</feature>
<proteinExistence type="predicted"/>
<evidence type="ECO:0000313" key="6">
    <source>
        <dbReference type="EMBL" id="CEK65293.1"/>
    </source>
</evidence>
<evidence type="ECO:0000256" key="2">
    <source>
        <dbReference type="ARBA" id="ARBA00022729"/>
    </source>
</evidence>
<evidence type="ECO:0000256" key="5">
    <source>
        <dbReference type="PROSITE-ProRule" id="PRU00124"/>
    </source>
</evidence>
<dbReference type="InterPro" id="IPR023415">
    <property type="entry name" value="LDLR_class-A_CS"/>
</dbReference>
<dbReference type="Gene3D" id="3.80.10.10">
    <property type="entry name" value="Ribonuclease Inhibitor"/>
    <property type="match status" value="2"/>
</dbReference>
<name>A0A0B6Z9T9_9EUPU</name>
<dbReference type="SUPFAM" id="SSF52058">
    <property type="entry name" value="L domain-like"/>
    <property type="match status" value="1"/>
</dbReference>
<dbReference type="SMART" id="SM00192">
    <property type="entry name" value="LDLa"/>
    <property type="match status" value="1"/>
</dbReference>
<dbReference type="PANTHER" id="PTHR24373:SF387">
    <property type="entry name" value="LEUCINE-RICH REPEATS AND IMMUNOGLOBULIN-LIKE DOMAINS PROTEIN SMA-10"/>
    <property type="match status" value="1"/>
</dbReference>
<dbReference type="SMART" id="SM00369">
    <property type="entry name" value="LRR_TYP"/>
    <property type="match status" value="4"/>
</dbReference>
<gene>
    <name evidence="6" type="primary">ORF54561</name>
</gene>
<dbReference type="InterPro" id="IPR002172">
    <property type="entry name" value="LDrepeatLR_classA_rpt"/>
</dbReference>
<sequence>KHTCRDGELKCRNSYCVDKSRKCDGELDCKPAQTDEENCDYPCPLEGLTCVCKGDKMNCENKNMLVVPPLIEKEHYSKLLLRGNTLNLTNFTFSKQYFDKVTYLDLSNNSLTEIPVHIFDTMWQLTYLHLGDNNLTTLRNGTFIRLSLLRQLYLNGNKITMIEEDTFMALLNLSGLDLSNQRLIHLYKNMFKGLKMIFILNLSGNRIRSIENG</sequence>
<dbReference type="GO" id="GO:0031012">
    <property type="term" value="C:extracellular matrix"/>
    <property type="evidence" value="ECO:0007669"/>
    <property type="project" value="TreeGrafter"/>
</dbReference>
<dbReference type="Pfam" id="PF13855">
    <property type="entry name" value="LRR_8"/>
    <property type="match status" value="1"/>
</dbReference>
<dbReference type="InterPro" id="IPR036055">
    <property type="entry name" value="LDL_receptor-like_sf"/>
</dbReference>
<comment type="caution">
    <text evidence="5">Lacks conserved residue(s) required for the propagation of feature annotation.</text>
</comment>
<keyword evidence="3" id="KW-0677">Repeat</keyword>
<evidence type="ECO:0008006" key="7">
    <source>
        <dbReference type="Google" id="ProtNLM"/>
    </source>
</evidence>
<feature type="disulfide bond" evidence="5">
    <location>
        <begin position="4"/>
        <end position="16"/>
    </location>
</feature>
<evidence type="ECO:0000256" key="1">
    <source>
        <dbReference type="ARBA" id="ARBA00022614"/>
    </source>
</evidence>
<feature type="non-terminal residue" evidence="6">
    <location>
        <position position="213"/>
    </location>
</feature>